<keyword evidence="4" id="KW-0349">Heme</keyword>
<keyword evidence="5" id="KW-0479">Metal-binding</keyword>
<evidence type="ECO:0000313" key="14">
    <source>
        <dbReference type="EMBL" id="KAK2708413.1"/>
    </source>
</evidence>
<gene>
    <name evidence="14" type="ORF">QYM36_014130</name>
</gene>
<dbReference type="PANTHER" id="PTHR12743:SF0">
    <property type="entry name" value="HOLOCYTOCHROME C-TYPE SYNTHASE"/>
    <property type="match status" value="1"/>
</dbReference>
<feature type="region of interest" description="Disordered" evidence="13">
    <location>
        <begin position="594"/>
        <end position="638"/>
    </location>
</feature>
<feature type="compositionally biased region" description="Polar residues" evidence="13">
    <location>
        <begin position="236"/>
        <end position="247"/>
    </location>
</feature>
<keyword evidence="9" id="KW-0472">Membrane</keyword>
<name>A0AA88HBK5_ARTSF</name>
<evidence type="ECO:0000256" key="6">
    <source>
        <dbReference type="ARBA" id="ARBA00022792"/>
    </source>
</evidence>
<feature type="compositionally biased region" description="Pro residues" evidence="13">
    <location>
        <begin position="302"/>
        <end position="318"/>
    </location>
</feature>
<sequence length="733" mass="84275">GESIRSNIAMIESSLDEIKEILDPLLTRIHILEILEFLLPWIRRTYEELKGFRKKHSKLWLQKDCGFRKKRFEMASKLWWHFYSVLRRYNRAQLEHRKGCQRFIKTLLIFYMSIRTTDQELEDMLKQGNLSVLTQGIKMITQQGKQKLANIEARGADITNLDELIQEVYGMLRDIQFIEERQMPPPNQRPAPDQPFPPSTERQTSTIPKADKNENWQYPSEQMPPPNQRPALDQTFPLSTERQTSTIPKADKNENWKYPSEQMPPPNQRPAPDQPFPPSTERQTSTIPKADKNENRQYPSEQMPPPNQRPAPDQPFPPSTERQTSTIPKADKNENRQYPSEQYKNSFMRYNSWFRWLRWVPLAVSNWQYPSEQMPPPNQRPAPDQTFPLSTERQTSTIPKADKNENWQYPSEQFVPRRLLKRRIVSVSPGQNNRTIPESSSNELSNGKDEPPIKRNKIGYSLRKCIDAVENVVDIEVVEMAQPTDPQFNTVLEEVENIAETLSEPISSLPMKDEASEGTLILEDNISNRLNSAYTFDVPLTDETAESNNVDSVAETNNLVIVSEGDCKSWGDLVLRPNHLPAIDPLEGTSSLYIRRKSRGRNDQPTSINDPSKKISKKFKSADEKGRNSKDLATRRTSSCQKKMAKRFLLANDERCQILSLDNETGNLETEVKNSYVQKTEITSNDIAEDCATEDSAVEKTVFADPTIIDDGSPNLSRNPGRRRAMSETIVSV</sequence>
<feature type="compositionally biased region" description="Basic and acidic residues" evidence="13">
    <location>
        <begin position="620"/>
        <end position="634"/>
    </location>
</feature>
<evidence type="ECO:0000256" key="10">
    <source>
        <dbReference type="ARBA" id="ARBA00023239"/>
    </source>
</evidence>
<proteinExistence type="inferred from homology"/>
<evidence type="ECO:0000256" key="3">
    <source>
        <dbReference type="ARBA" id="ARBA00012218"/>
    </source>
</evidence>
<keyword evidence="8" id="KW-0496">Mitochondrion</keyword>
<feature type="compositionally biased region" description="Pro residues" evidence="13">
    <location>
        <begin position="262"/>
        <end position="278"/>
    </location>
</feature>
<dbReference type="InterPro" id="IPR010989">
    <property type="entry name" value="SNARE"/>
</dbReference>
<evidence type="ECO:0000256" key="9">
    <source>
        <dbReference type="ARBA" id="ARBA00023136"/>
    </source>
</evidence>
<evidence type="ECO:0000256" key="8">
    <source>
        <dbReference type="ARBA" id="ARBA00023128"/>
    </source>
</evidence>
<feature type="compositionally biased region" description="Polar residues" evidence="13">
    <location>
        <begin position="428"/>
        <end position="445"/>
    </location>
</feature>
<dbReference type="Pfam" id="PF01265">
    <property type="entry name" value="Cyto_heme_lyase"/>
    <property type="match status" value="3"/>
</dbReference>
<comment type="subcellular location">
    <subcellularLocation>
        <location evidence="1">Mitochondrion inner membrane</location>
    </subcellularLocation>
</comment>
<evidence type="ECO:0000256" key="13">
    <source>
        <dbReference type="SAM" id="MobiDB-lite"/>
    </source>
</evidence>
<evidence type="ECO:0000256" key="5">
    <source>
        <dbReference type="ARBA" id="ARBA00022723"/>
    </source>
</evidence>
<dbReference type="Gene3D" id="1.20.58.70">
    <property type="match status" value="1"/>
</dbReference>
<keyword evidence="10" id="KW-0456">Lyase</keyword>
<comment type="caution">
    <text evidence="14">The sequence shown here is derived from an EMBL/GenBank/DDBJ whole genome shotgun (WGS) entry which is preliminary data.</text>
</comment>
<dbReference type="GO" id="GO:0004408">
    <property type="term" value="F:holocytochrome-c synthase activity"/>
    <property type="evidence" value="ECO:0007669"/>
    <property type="project" value="UniProtKB-EC"/>
</dbReference>
<reference evidence="14" key="1">
    <citation type="submission" date="2023-07" db="EMBL/GenBank/DDBJ databases">
        <title>Chromosome-level genome assembly of Artemia franciscana.</title>
        <authorList>
            <person name="Jo E."/>
        </authorList>
    </citation>
    <scope>NUCLEOTIDE SEQUENCE</scope>
    <source>
        <tissue evidence="14">Whole body</tissue>
    </source>
</reference>
<feature type="non-terminal residue" evidence="14">
    <location>
        <position position="1"/>
    </location>
</feature>
<protein>
    <recommendedName>
        <fullName evidence="3">holocytochrome-c synthase</fullName>
        <ecNumber evidence="3">4.4.1.17</ecNumber>
    </recommendedName>
    <alternativeName>
        <fullName evidence="12">Cytochrome c-type heme lyase</fullName>
    </alternativeName>
</protein>
<evidence type="ECO:0000256" key="11">
    <source>
        <dbReference type="ARBA" id="ARBA00023944"/>
    </source>
</evidence>
<keyword evidence="15" id="KW-1185">Reference proteome</keyword>
<comment type="catalytic activity">
    <reaction evidence="11">
        <text>holo-[cytochrome c] = apo-[cytochrome c] + heme b</text>
        <dbReference type="Rhea" id="RHEA:22648"/>
        <dbReference type="Rhea" id="RHEA-COMP:10725"/>
        <dbReference type="Rhea" id="RHEA-COMP:10726"/>
        <dbReference type="ChEBI" id="CHEBI:29950"/>
        <dbReference type="ChEBI" id="CHEBI:60344"/>
        <dbReference type="ChEBI" id="CHEBI:83739"/>
        <dbReference type="EC" id="4.4.1.17"/>
    </reaction>
    <physiologicalReaction direction="right-to-left" evidence="11">
        <dbReference type="Rhea" id="RHEA:22650"/>
    </physiologicalReaction>
</comment>
<dbReference type="SUPFAM" id="SSF47661">
    <property type="entry name" value="t-snare proteins"/>
    <property type="match status" value="1"/>
</dbReference>
<dbReference type="EC" id="4.4.1.17" evidence="3"/>
<keyword evidence="7" id="KW-0408">Iron</keyword>
<feature type="region of interest" description="Disordered" evidence="13">
    <location>
        <begin position="711"/>
        <end position="733"/>
    </location>
</feature>
<organism evidence="14 15">
    <name type="scientific">Artemia franciscana</name>
    <name type="common">Brine shrimp</name>
    <name type="synonym">Artemia sanfranciscana</name>
    <dbReference type="NCBI Taxonomy" id="6661"/>
    <lineage>
        <taxon>Eukaryota</taxon>
        <taxon>Metazoa</taxon>
        <taxon>Ecdysozoa</taxon>
        <taxon>Arthropoda</taxon>
        <taxon>Crustacea</taxon>
        <taxon>Branchiopoda</taxon>
        <taxon>Anostraca</taxon>
        <taxon>Artemiidae</taxon>
        <taxon>Artemia</taxon>
    </lineage>
</organism>
<dbReference type="EMBL" id="JAVRJZ010000018">
    <property type="protein sequence ID" value="KAK2708413.1"/>
    <property type="molecule type" value="Genomic_DNA"/>
</dbReference>
<feature type="region of interest" description="Disordered" evidence="13">
    <location>
        <begin position="426"/>
        <end position="452"/>
    </location>
</feature>
<dbReference type="Proteomes" id="UP001187531">
    <property type="component" value="Unassembled WGS sequence"/>
</dbReference>
<feature type="compositionally biased region" description="Pro residues" evidence="13">
    <location>
        <begin position="183"/>
        <end position="198"/>
    </location>
</feature>
<feature type="region of interest" description="Disordered" evidence="13">
    <location>
        <begin position="182"/>
        <end position="338"/>
    </location>
</feature>
<dbReference type="GO" id="GO:0005743">
    <property type="term" value="C:mitochondrial inner membrane"/>
    <property type="evidence" value="ECO:0007669"/>
    <property type="project" value="UniProtKB-SubCell"/>
</dbReference>
<evidence type="ECO:0000256" key="12">
    <source>
        <dbReference type="ARBA" id="ARBA00031372"/>
    </source>
</evidence>
<evidence type="ECO:0000256" key="7">
    <source>
        <dbReference type="ARBA" id="ARBA00023004"/>
    </source>
</evidence>
<dbReference type="GO" id="GO:0046872">
    <property type="term" value="F:metal ion binding"/>
    <property type="evidence" value="ECO:0007669"/>
    <property type="project" value="UniProtKB-KW"/>
</dbReference>
<evidence type="ECO:0000256" key="2">
    <source>
        <dbReference type="ARBA" id="ARBA00007255"/>
    </source>
</evidence>
<accession>A0AA88HBK5</accession>
<keyword evidence="6" id="KW-0999">Mitochondrion inner membrane</keyword>
<dbReference type="GO" id="GO:0016192">
    <property type="term" value="P:vesicle-mediated transport"/>
    <property type="evidence" value="ECO:0007669"/>
    <property type="project" value="InterPro"/>
</dbReference>
<dbReference type="InterPro" id="IPR000511">
    <property type="entry name" value="Holocyt_c/c1_synthase"/>
</dbReference>
<feature type="non-terminal residue" evidence="14">
    <location>
        <position position="733"/>
    </location>
</feature>
<evidence type="ECO:0000313" key="15">
    <source>
        <dbReference type="Proteomes" id="UP001187531"/>
    </source>
</evidence>
<evidence type="ECO:0000256" key="1">
    <source>
        <dbReference type="ARBA" id="ARBA00004273"/>
    </source>
</evidence>
<dbReference type="PANTHER" id="PTHR12743">
    <property type="entry name" value="CYTOCHROME C1 HEME LYASE"/>
    <property type="match status" value="1"/>
</dbReference>
<comment type="similarity">
    <text evidence="2">Belongs to the cytochrome c-type heme lyase family.</text>
</comment>
<dbReference type="AlphaFoldDB" id="A0AA88HBK5"/>
<evidence type="ECO:0000256" key="4">
    <source>
        <dbReference type="ARBA" id="ARBA00022617"/>
    </source>
</evidence>